<organism evidence="2 3">
    <name type="scientific">Streptomyces crystallinus</name>
    <dbReference type="NCBI Taxonomy" id="68191"/>
    <lineage>
        <taxon>Bacteria</taxon>
        <taxon>Bacillati</taxon>
        <taxon>Actinomycetota</taxon>
        <taxon>Actinomycetes</taxon>
        <taxon>Kitasatosporales</taxon>
        <taxon>Streptomycetaceae</taxon>
        <taxon>Streptomyces</taxon>
    </lineage>
</organism>
<dbReference type="PANTHER" id="PTHR33303:SF2">
    <property type="entry name" value="COA-BINDING DOMAIN-CONTAINING PROTEIN"/>
    <property type="match status" value="1"/>
</dbReference>
<dbReference type="InterPro" id="IPR036291">
    <property type="entry name" value="NAD(P)-bd_dom_sf"/>
</dbReference>
<protein>
    <submittedName>
        <fullName evidence="2">CoA-binding protein</fullName>
    </submittedName>
</protein>
<proteinExistence type="predicted"/>
<evidence type="ECO:0000313" key="3">
    <source>
        <dbReference type="Proteomes" id="UP001500668"/>
    </source>
</evidence>
<feature type="domain" description="CoA-binding" evidence="1">
    <location>
        <begin position="12"/>
        <end position="105"/>
    </location>
</feature>
<keyword evidence="3" id="KW-1185">Reference proteome</keyword>
<dbReference type="InterPro" id="IPR003781">
    <property type="entry name" value="CoA-bd"/>
</dbReference>
<reference evidence="2 3" key="1">
    <citation type="journal article" date="2019" name="Int. J. Syst. Evol. Microbiol.">
        <title>The Global Catalogue of Microorganisms (GCM) 10K type strain sequencing project: providing services to taxonomists for standard genome sequencing and annotation.</title>
        <authorList>
            <consortium name="The Broad Institute Genomics Platform"/>
            <consortium name="The Broad Institute Genome Sequencing Center for Infectious Disease"/>
            <person name="Wu L."/>
            <person name="Ma J."/>
        </authorList>
    </citation>
    <scope>NUCLEOTIDE SEQUENCE [LARGE SCALE GENOMIC DNA]</scope>
    <source>
        <strain evidence="2 3">JCM 5067</strain>
    </source>
</reference>
<dbReference type="Pfam" id="PF13380">
    <property type="entry name" value="CoA_binding_2"/>
    <property type="match status" value="1"/>
</dbReference>
<dbReference type="RefSeq" id="WP_344070243.1">
    <property type="nucleotide sequence ID" value="NZ_BAAACA010000006.1"/>
</dbReference>
<dbReference type="Proteomes" id="UP001500668">
    <property type="component" value="Unassembled WGS sequence"/>
</dbReference>
<dbReference type="SUPFAM" id="SSF51735">
    <property type="entry name" value="NAD(P)-binding Rossmann-fold domains"/>
    <property type="match status" value="1"/>
</dbReference>
<sequence length="135" mass="14529">MSTEQETIRRILTETGDTWAVVGLSSNERRAAYGVAAVLQRFGKRIVPVHPKAETVHGEQGYASLDAIPFKVDVVDVFVNSELAGDVADQAVAAGAKAVWFQLGVIDDAAYERTRAAGLDMVMDRCPAIEIPKLG</sequence>
<dbReference type="Gene3D" id="3.40.50.720">
    <property type="entry name" value="NAD(P)-binding Rossmann-like Domain"/>
    <property type="match status" value="1"/>
</dbReference>
<dbReference type="PANTHER" id="PTHR33303">
    <property type="entry name" value="CYTOPLASMIC PROTEIN-RELATED"/>
    <property type="match status" value="1"/>
</dbReference>
<gene>
    <name evidence="2" type="ORF">GCM10010394_08760</name>
</gene>
<name>A0ABN1F5B5_9ACTN</name>
<accession>A0ABN1F5B5</accession>
<comment type="caution">
    <text evidence="2">The sequence shown here is derived from an EMBL/GenBank/DDBJ whole genome shotgun (WGS) entry which is preliminary data.</text>
</comment>
<evidence type="ECO:0000313" key="2">
    <source>
        <dbReference type="EMBL" id="GAA0582351.1"/>
    </source>
</evidence>
<evidence type="ECO:0000259" key="1">
    <source>
        <dbReference type="SMART" id="SM00881"/>
    </source>
</evidence>
<dbReference type="EMBL" id="BAAACA010000006">
    <property type="protein sequence ID" value="GAA0582351.1"/>
    <property type="molecule type" value="Genomic_DNA"/>
</dbReference>
<dbReference type="SMART" id="SM00881">
    <property type="entry name" value="CoA_binding"/>
    <property type="match status" value="1"/>
</dbReference>